<evidence type="ECO:0000256" key="1">
    <source>
        <dbReference type="SAM" id="Phobius"/>
    </source>
</evidence>
<evidence type="ECO:0000313" key="2">
    <source>
        <dbReference type="EMBL" id="KYC39516.1"/>
    </source>
</evidence>
<dbReference type="EMBL" id="ANNX02000035">
    <property type="protein sequence ID" value="KYC39516.1"/>
    <property type="molecule type" value="Genomic_DNA"/>
</dbReference>
<name>A0A139X4B9_9CYAN</name>
<keyword evidence="1" id="KW-0812">Transmembrane</keyword>
<gene>
    <name evidence="2" type="ORF">WA1_32925</name>
</gene>
<organism evidence="2 3">
    <name type="scientific">Scytonema hofmannii PCC 7110</name>
    <dbReference type="NCBI Taxonomy" id="128403"/>
    <lineage>
        <taxon>Bacteria</taxon>
        <taxon>Bacillati</taxon>
        <taxon>Cyanobacteriota</taxon>
        <taxon>Cyanophyceae</taxon>
        <taxon>Nostocales</taxon>
        <taxon>Scytonemataceae</taxon>
        <taxon>Scytonema</taxon>
    </lineage>
</organism>
<accession>A0A139X4B9</accession>
<protein>
    <submittedName>
        <fullName evidence="2">Uncharacterized protein</fullName>
    </submittedName>
</protein>
<sequence length="77" mass="8869">MIMNNDRHSRLFNLASRFLKYFFLFLFGFAIAYVLSLTFGAASFAIFLLRFVIASVWRLGLLLLCLIATTVIIESIR</sequence>
<evidence type="ECO:0000313" key="3">
    <source>
        <dbReference type="Proteomes" id="UP000076925"/>
    </source>
</evidence>
<proteinExistence type="predicted"/>
<comment type="caution">
    <text evidence="2">The sequence shown here is derived from an EMBL/GenBank/DDBJ whole genome shotgun (WGS) entry which is preliminary data.</text>
</comment>
<feature type="transmembrane region" description="Helical" evidence="1">
    <location>
        <begin position="21"/>
        <end position="49"/>
    </location>
</feature>
<dbReference type="AlphaFoldDB" id="A0A139X4B9"/>
<keyword evidence="3" id="KW-1185">Reference proteome</keyword>
<feature type="transmembrane region" description="Helical" evidence="1">
    <location>
        <begin position="55"/>
        <end position="73"/>
    </location>
</feature>
<keyword evidence="1" id="KW-0472">Membrane</keyword>
<reference evidence="2 3" key="1">
    <citation type="journal article" date="2013" name="Genome Biol. Evol.">
        <title>Genomes of Stigonematalean cyanobacteria (subsection V) and the evolution of oxygenic photosynthesis from prokaryotes to plastids.</title>
        <authorList>
            <person name="Dagan T."/>
            <person name="Roettger M."/>
            <person name="Stucken K."/>
            <person name="Landan G."/>
            <person name="Koch R."/>
            <person name="Major P."/>
            <person name="Gould S.B."/>
            <person name="Goremykin V.V."/>
            <person name="Rippka R."/>
            <person name="Tandeau de Marsac N."/>
            <person name="Gugger M."/>
            <person name="Lockhart P.J."/>
            <person name="Allen J.F."/>
            <person name="Brune I."/>
            <person name="Maus I."/>
            <person name="Puhler A."/>
            <person name="Martin W.F."/>
        </authorList>
    </citation>
    <scope>NUCLEOTIDE SEQUENCE [LARGE SCALE GENOMIC DNA]</scope>
    <source>
        <strain evidence="2 3">PCC 7110</strain>
    </source>
</reference>
<dbReference type="Proteomes" id="UP000076925">
    <property type="component" value="Unassembled WGS sequence"/>
</dbReference>
<keyword evidence="1" id="KW-1133">Transmembrane helix</keyword>